<dbReference type="Pfam" id="PF13440">
    <property type="entry name" value="Polysacc_synt_3"/>
    <property type="match status" value="1"/>
</dbReference>
<keyword evidence="5 7" id="KW-1133">Transmembrane helix</keyword>
<feature type="transmembrane region" description="Helical" evidence="7">
    <location>
        <begin position="73"/>
        <end position="100"/>
    </location>
</feature>
<evidence type="ECO:0008006" key="10">
    <source>
        <dbReference type="Google" id="ProtNLM"/>
    </source>
</evidence>
<evidence type="ECO:0000256" key="5">
    <source>
        <dbReference type="ARBA" id="ARBA00022989"/>
    </source>
</evidence>
<feature type="transmembrane region" description="Helical" evidence="7">
    <location>
        <begin position="40"/>
        <end position="61"/>
    </location>
</feature>
<evidence type="ECO:0000256" key="1">
    <source>
        <dbReference type="ARBA" id="ARBA00004651"/>
    </source>
</evidence>
<proteinExistence type="inferred from homology"/>
<comment type="caution">
    <text evidence="8">The sequence shown here is derived from an EMBL/GenBank/DDBJ whole genome shotgun (WGS) entry which is preliminary data.</text>
</comment>
<keyword evidence="6 7" id="KW-0472">Membrane</keyword>
<evidence type="ECO:0000256" key="2">
    <source>
        <dbReference type="ARBA" id="ARBA00007430"/>
    </source>
</evidence>
<evidence type="ECO:0000256" key="6">
    <source>
        <dbReference type="ARBA" id="ARBA00023136"/>
    </source>
</evidence>
<evidence type="ECO:0000256" key="3">
    <source>
        <dbReference type="ARBA" id="ARBA00022475"/>
    </source>
</evidence>
<dbReference type="Proteomes" id="UP001500840">
    <property type="component" value="Unassembled WGS sequence"/>
</dbReference>
<dbReference type="PANTHER" id="PTHR30250">
    <property type="entry name" value="PST FAMILY PREDICTED COLANIC ACID TRANSPORTER"/>
    <property type="match status" value="1"/>
</dbReference>
<dbReference type="RefSeq" id="WP_345320218.1">
    <property type="nucleotide sequence ID" value="NZ_BAABGA010000016.1"/>
</dbReference>
<name>A0ABP8ME93_9BACT</name>
<feature type="transmembrane region" description="Helical" evidence="7">
    <location>
        <begin position="363"/>
        <end position="384"/>
    </location>
</feature>
<dbReference type="EMBL" id="BAABGA010000016">
    <property type="protein sequence ID" value="GAA4448239.1"/>
    <property type="molecule type" value="Genomic_DNA"/>
</dbReference>
<feature type="transmembrane region" description="Helical" evidence="7">
    <location>
        <begin position="441"/>
        <end position="461"/>
    </location>
</feature>
<feature type="transmembrane region" description="Helical" evidence="7">
    <location>
        <begin position="145"/>
        <end position="167"/>
    </location>
</feature>
<reference evidence="9" key="1">
    <citation type="journal article" date="2019" name="Int. J. Syst. Evol. Microbiol.">
        <title>The Global Catalogue of Microorganisms (GCM) 10K type strain sequencing project: providing services to taxonomists for standard genome sequencing and annotation.</title>
        <authorList>
            <consortium name="The Broad Institute Genomics Platform"/>
            <consortium name="The Broad Institute Genome Sequencing Center for Infectious Disease"/>
            <person name="Wu L."/>
            <person name="Ma J."/>
        </authorList>
    </citation>
    <scope>NUCLEOTIDE SEQUENCE [LARGE SCALE GENOMIC DNA]</scope>
    <source>
        <strain evidence="9">JCM 17759</strain>
    </source>
</reference>
<keyword evidence="4 7" id="KW-0812">Transmembrane</keyword>
<protein>
    <recommendedName>
        <fullName evidence="10">Teichuronic acid biosynthesis protein TuaB</fullName>
    </recommendedName>
</protein>
<keyword evidence="3" id="KW-1003">Cell membrane</keyword>
<dbReference type="InterPro" id="IPR050833">
    <property type="entry name" value="Poly_Biosynth_Transport"/>
</dbReference>
<keyword evidence="9" id="KW-1185">Reference proteome</keyword>
<dbReference type="PANTHER" id="PTHR30250:SF10">
    <property type="entry name" value="LIPOPOLYSACCHARIDE BIOSYNTHESIS PROTEIN WZXC"/>
    <property type="match status" value="1"/>
</dbReference>
<feature type="transmembrane region" description="Helical" evidence="7">
    <location>
        <begin position="112"/>
        <end position="133"/>
    </location>
</feature>
<feature type="transmembrane region" description="Helical" evidence="7">
    <location>
        <begin position="179"/>
        <end position="200"/>
    </location>
</feature>
<accession>A0ABP8ME93</accession>
<evidence type="ECO:0000313" key="9">
    <source>
        <dbReference type="Proteomes" id="UP001500840"/>
    </source>
</evidence>
<sequence length="502" mass="54587">MTAVPPFLSAAASNSRLVVNAIVLRPFIHQRLRPALRNPATFASLSTVGLFGASLVLKLVSNLVLSRLVLPDVFGLMALVSIAVMGLTLLSDVGLAPAVVQHRKGSDPDFLCTAWTVQVVRGLGIWVACWIAAPLVSNFYSEPILFVLIPIVGFTAAIEGFASTGIMTVQRRLKPTAMIAYNVLSQLIGTIVTCIIAFFYPTIWALVAGALAASTTRMTSSFLLPSEMRHRFRWNPEFARDLFHFGKWIFVSTAATFFAMQVDRMVLGRIGSLETLGLYTLATTIAMLPVLLITHIGDYVMFPLLARSARETPEKLAAEVAPVRGRMLGFGLIMNVGVFAIAPIFFGRLYGAQYADAGRLCQWMVFAGWGSVVSGLAVQTLKAIGDVKSMATGKMIRFFMTIPCTLIGFTQFGLEGFIVGYTLGIVPEHLWNGYRLWSTKLFFPLQDLAYTLAFTAAIIVLHLFGTTIVSAAALVCLVSGITLATVYWMESKVRGELATQST</sequence>
<comment type="subcellular location">
    <subcellularLocation>
        <location evidence="1">Cell membrane</location>
        <topology evidence="1">Multi-pass membrane protein</topology>
    </subcellularLocation>
</comment>
<evidence type="ECO:0000256" key="4">
    <source>
        <dbReference type="ARBA" id="ARBA00022692"/>
    </source>
</evidence>
<organism evidence="8 9">
    <name type="scientific">Novipirellula rosea</name>
    <dbReference type="NCBI Taxonomy" id="1031540"/>
    <lineage>
        <taxon>Bacteria</taxon>
        <taxon>Pseudomonadati</taxon>
        <taxon>Planctomycetota</taxon>
        <taxon>Planctomycetia</taxon>
        <taxon>Pirellulales</taxon>
        <taxon>Pirellulaceae</taxon>
        <taxon>Novipirellula</taxon>
    </lineage>
</organism>
<feature type="transmembrane region" description="Helical" evidence="7">
    <location>
        <begin position="327"/>
        <end position="351"/>
    </location>
</feature>
<feature type="transmembrane region" description="Helical" evidence="7">
    <location>
        <begin position="245"/>
        <end position="262"/>
    </location>
</feature>
<feature type="transmembrane region" description="Helical" evidence="7">
    <location>
        <begin position="282"/>
        <end position="306"/>
    </location>
</feature>
<evidence type="ECO:0000256" key="7">
    <source>
        <dbReference type="SAM" id="Phobius"/>
    </source>
</evidence>
<comment type="similarity">
    <text evidence="2">Belongs to the polysaccharide synthase family.</text>
</comment>
<evidence type="ECO:0000313" key="8">
    <source>
        <dbReference type="EMBL" id="GAA4448239.1"/>
    </source>
</evidence>
<feature type="transmembrane region" description="Helical" evidence="7">
    <location>
        <begin position="468"/>
        <end position="489"/>
    </location>
</feature>
<feature type="transmembrane region" description="Helical" evidence="7">
    <location>
        <begin position="396"/>
        <end position="421"/>
    </location>
</feature>
<gene>
    <name evidence="8" type="ORF">GCM10023156_11150</name>
</gene>